<evidence type="ECO:0000256" key="6">
    <source>
        <dbReference type="SAM" id="SignalP"/>
    </source>
</evidence>
<sequence>MLPPPLLTVLNWVLLLALSLPVAAGQGKRKGNGKGKGSNSHGPEKDICTLLTHHLPPSQVHLPSSPSYPSLTTYWSTRQSSHPSCFVLPHTTGQVSTLLRLLTHHNTPFTVKAGGHTPFSNGSSISSPGSVVIDVSQLNNNIIVSSDRQTVTLGPGLRWANVSEVLDPLGLAVVGGRTASVGVAGLVLGGGISYFSGRRGWACDNVKAYEVVLANGRVVRATAHENKDLYWALRGGGGSNFGIVTRFELAAYEQGPMWASRQLFPGATNHTLIPLMHDLLVDKLPADPDAHTWFVMLYVPEFGGHVVISDQFHATHANLSTPPAAFAAFHDTAAAPEAILTDTRLASVGRLLIDADSPAGSRQTWWTTSIKATTTTDTPALLMEIERIYSSWHAPRLFDAAANGSAVLVPGLIFQAISTNVLQAMQVNGGNALGLKPEDGPLMIVQLTVQWTDPALDDVVEATCGDTIRRIDALAASRGARSKNGFIYMNYAGKGQDVLAGYGKSNRERLRKIAKKYDPEGKLNKLWKGYFKA</sequence>
<dbReference type="PANTHER" id="PTHR42973">
    <property type="entry name" value="BINDING OXIDOREDUCTASE, PUTATIVE (AFU_ORTHOLOGUE AFUA_1G17690)-RELATED"/>
    <property type="match status" value="1"/>
</dbReference>
<feature type="chain" id="PRO_5045680474" description="FAD-binding PCMH-type domain-containing protein" evidence="6">
    <location>
        <begin position="25"/>
        <end position="533"/>
    </location>
</feature>
<evidence type="ECO:0000256" key="3">
    <source>
        <dbReference type="ARBA" id="ARBA00022827"/>
    </source>
</evidence>
<dbReference type="InterPro" id="IPR036318">
    <property type="entry name" value="FAD-bd_PCMH-like_sf"/>
</dbReference>
<keyword evidence="2" id="KW-0285">Flavoprotein</keyword>
<keyword evidence="9" id="KW-1185">Reference proteome</keyword>
<feature type="domain" description="FAD-binding PCMH-type" evidence="7">
    <location>
        <begin position="79"/>
        <end position="254"/>
    </location>
</feature>
<comment type="caution">
    <text evidence="8">The sequence shown here is derived from an EMBL/GenBank/DDBJ whole genome shotgun (WGS) entry which is preliminary data.</text>
</comment>
<evidence type="ECO:0000313" key="9">
    <source>
        <dbReference type="Proteomes" id="UP001583172"/>
    </source>
</evidence>
<dbReference type="Gene3D" id="3.30.465.10">
    <property type="match status" value="1"/>
</dbReference>
<evidence type="ECO:0000256" key="2">
    <source>
        <dbReference type="ARBA" id="ARBA00022630"/>
    </source>
</evidence>
<gene>
    <name evidence="8" type="ORF">VTJ49DRAFT_460</name>
</gene>
<keyword evidence="6" id="KW-0732">Signal</keyword>
<keyword evidence="4" id="KW-0560">Oxidoreductase</keyword>
<proteinExistence type="inferred from homology"/>
<dbReference type="PANTHER" id="PTHR42973:SF54">
    <property type="entry name" value="FAD-BINDING PCMH-TYPE DOMAIN-CONTAINING PROTEIN"/>
    <property type="match status" value="1"/>
</dbReference>
<reference evidence="8 9" key="1">
    <citation type="journal article" date="2024" name="Commun. Biol.">
        <title>Comparative genomic analysis of thermophilic fungi reveals convergent evolutionary adaptations and gene losses.</title>
        <authorList>
            <person name="Steindorff A.S."/>
            <person name="Aguilar-Pontes M.V."/>
            <person name="Robinson A.J."/>
            <person name="Andreopoulos B."/>
            <person name="LaButti K."/>
            <person name="Kuo A."/>
            <person name="Mondo S."/>
            <person name="Riley R."/>
            <person name="Otillar R."/>
            <person name="Haridas S."/>
            <person name="Lipzen A."/>
            <person name="Grimwood J."/>
            <person name="Schmutz J."/>
            <person name="Clum A."/>
            <person name="Reid I.D."/>
            <person name="Moisan M.C."/>
            <person name="Butler G."/>
            <person name="Nguyen T.T.M."/>
            <person name="Dewar K."/>
            <person name="Conant G."/>
            <person name="Drula E."/>
            <person name="Henrissat B."/>
            <person name="Hansel C."/>
            <person name="Singer S."/>
            <person name="Hutchinson M.I."/>
            <person name="de Vries R.P."/>
            <person name="Natvig D.O."/>
            <person name="Powell A.J."/>
            <person name="Tsang A."/>
            <person name="Grigoriev I.V."/>
        </authorList>
    </citation>
    <scope>NUCLEOTIDE SEQUENCE [LARGE SCALE GENOMIC DNA]</scope>
    <source>
        <strain evidence="8 9">CBS 620.91</strain>
    </source>
</reference>
<dbReference type="Pfam" id="PF01565">
    <property type="entry name" value="FAD_binding_4"/>
    <property type="match status" value="1"/>
</dbReference>
<evidence type="ECO:0000256" key="5">
    <source>
        <dbReference type="SAM" id="MobiDB-lite"/>
    </source>
</evidence>
<evidence type="ECO:0000256" key="1">
    <source>
        <dbReference type="ARBA" id="ARBA00005466"/>
    </source>
</evidence>
<name>A0ABR3VFL9_HUMIN</name>
<dbReference type="InterPro" id="IPR016166">
    <property type="entry name" value="FAD-bd_PCMH"/>
</dbReference>
<evidence type="ECO:0000256" key="4">
    <source>
        <dbReference type="ARBA" id="ARBA00023002"/>
    </source>
</evidence>
<feature type="region of interest" description="Disordered" evidence="5">
    <location>
        <begin position="25"/>
        <end position="45"/>
    </location>
</feature>
<evidence type="ECO:0000313" key="8">
    <source>
        <dbReference type="EMBL" id="KAL1840463.1"/>
    </source>
</evidence>
<dbReference type="Proteomes" id="UP001583172">
    <property type="component" value="Unassembled WGS sequence"/>
</dbReference>
<dbReference type="PROSITE" id="PS51387">
    <property type="entry name" value="FAD_PCMH"/>
    <property type="match status" value="1"/>
</dbReference>
<dbReference type="InterPro" id="IPR006094">
    <property type="entry name" value="Oxid_FAD_bind_N"/>
</dbReference>
<dbReference type="EMBL" id="JAZGSY010000112">
    <property type="protein sequence ID" value="KAL1840463.1"/>
    <property type="molecule type" value="Genomic_DNA"/>
</dbReference>
<organism evidence="8 9">
    <name type="scientific">Humicola insolens</name>
    <name type="common">Soft-rot fungus</name>
    <dbReference type="NCBI Taxonomy" id="85995"/>
    <lineage>
        <taxon>Eukaryota</taxon>
        <taxon>Fungi</taxon>
        <taxon>Dikarya</taxon>
        <taxon>Ascomycota</taxon>
        <taxon>Pezizomycotina</taxon>
        <taxon>Sordariomycetes</taxon>
        <taxon>Sordariomycetidae</taxon>
        <taxon>Sordariales</taxon>
        <taxon>Chaetomiaceae</taxon>
        <taxon>Mycothermus</taxon>
    </lineage>
</organism>
<dbReference type="InterPro" id="IPR016169">
    <property type="entry name" value="FAD-bd_PCMH_sub2"/>
</dbReference>
<feature type="signal peptide" evidence="6">
    <location>
        <begin position="1"/>
        <end position="24"/>
    </location>
</feature>
<protein>
    <recommendedName>
        <fullName evidence="7">FAD-binding PCMH-type domain-containing protein</fullName>
    </recommendedName>
</protein>
<evidence type="ECO:0000259" key="7">
    <source>
        <dbReference type="PROSITE" id="PS51387"/>
    </source>
</evidence>
<dbReference type="SUPFAM" id="SSF56176">
    <property type="entry name" value="FAD-binding/transporter-associated domain-like"/>
    <property type="match status" value="1"/>
</dbReference>
<dbReference type="InterPro" id="IPR050416">
    <property type="entry name" value="FAD-linked_Oxidoreductase"/>
</dbReference>
<accession>A0ABR3VFL9</accession>
<comment type="similarity">
    <text evidence="1">Belongs to the oxygen-dependent FAD-linked oxidoreductase family.</text>
</comment>
<keyword evidence="3" id="KW-0274">FAD</keyword>